<dbReference type="Pfam" id="PF00252">
    <property type="entry name" value="Ribosomal_L16"/>
    <property type="match status" value="1"/>
</dbReference>
<comment type="caution">
    <text evidence="9">The sequence shown here is derived from an EMBL/GenBank/DDBJ whole genome shotgun (WGS) entry which is preliminary data.</text>
</comment>
<dbReference type="InterPro" id="IPR020798">
    <property type="entry name" value="Ribosomal_uL16_CS"/>
</dbReference>
<evidence type="ECO:0000256" key="5">
    <source>
        <dbReference type="ARBA" id="ARBA00035198"/>
    </source>
</evidence>
<dbReference type="InterPro" id="IPR047873">
    <property type="entry name" value="Ribosomal_uL16"/>
</dbReference>
<dbReference type="GO" id="GO:0019843">
    <property type="term" value="F:rRNA binding"/>
    <property type="evidence" value="ECO:0007669"/>
    <property type="project" value="UniProtKB-UniRule"/>
</dbReference>
<dbReference type="PANTHER" id="PTHR12220:SF13">
    <property type="entry name" value="LARGE RIBOSOMAL SUBUNIT PROTEIN UL16M"/>
    <property type="match status" value="1"/>
</dbReference>
<dbReference type="Proteomes" id="UP000886066">
    <property type="component" value="Unassembled WGS sequence"/>
</dbReference>
<dbReference type="PANTHER" id="PTHR12220">
    <property type="entry name" value="50S/60S RIBOSOMAL PROTEIN L16"/>
    <property type="match status" value="1"/>
</dbReference>
<comment type="subunit">
    <text evidence="6 8">Part of the 50S ribosomal subunit.</text>
</comment>
<dbReference type="PRINTS" id="PR00060">
    <property type="entry name" value="RIBOSOMALL16"/>
</dbReference>
<evidence type="ECO:0000256" key="8">
    <source>
        <dbReference type="RuleBase" id="RU004414"/>
    </source>
</evidence>
<evidence type="ECO:0000256" key="1">
    <source>
        <dbReference type="ARBA" id="ARBA00008931"/>
    </source>
</evidence>
<gene>
    <name evidence="6" type="primary">rplP</name>
    <name evidence="9" type="ORF">ENN92_00240</name>
</gene>
<protein>
    <recommendedName>
        <fullName evidence="5 6">Large ribosomal subunit protein uL16</fullName>
    </recommendedName>
</protein>
<dbReference type="PROSITE" id="PS00586">
    <property type="entry name" value="RIBOSOMAL_L16_1"/>
    <property type="match status" value="1"/>
</dbReference>
<dbReference type="CDD" id="cd01433">
    <property type="entry name" value="Ribosomal_L16_L10e"/>
    <property type="match status" value="1"/>
</dbReference>
<dbReference type="GO" id="GO:0006412">
    <property type="term" value="P:translation"/>
    <property type="evidence" value="ECO:0007669"/>
    <property type="project" value="UniProtKB-UniRule"/>
</dbReference>
<keyword evidence="3 6" id="KW-0689">Ribosomal protein</keyword>
<dbReference type="HAMAP" id="MF_01342">
    <property type="entry name" value="Ribosomal_uL16"/>
    <property type="match status" value="1"/>
</dbReference>
<dbReference type="InterPro" id="IPR016180">
    <property type="entry name" value="Ribosomal_uL16_dom"/>
</dbReference>
<dbReference type="GO" id="GO:0022625">
    <property type="term" value="C:cytosolic large ribosomal subunit"/>
    <property type="evidence" value="ECO:0007669"/>
    <property type="project" value="TreeGrafter"/>
</dbReference>
<keyword evidence="2 6" id="KW-0820">tRNA-binding</keyword>
<evidence type="ECO:0000256" key="3">
    <source>
        <dbReference type="ARBA" id="ARBA00022980"/>
    </source>
</evidence>
<dbReference type="FunFam" id="3.90.1170.10:FF:000001">
    <property type="entry name" value="50S ribosomal protein L16"/>
    <property type="match status" value="1"/>
</dbReference>
<name>A0A7C1DI14_UNCKA</name>
<dbReference type="SUPFAM" id="SSF54686">
    <property type="entry name" value="Ribosomal protein L16p/L10e"/>
    <property type="match status" value="1"/>
</dbReference>
<sequence length="140" mass="15349">MLLPNRVKFRSAMRGKIKGIATRGSSVAFGDYGLKSLESGYLSSRQIESARKAIAHKTKRLGKVWIRIFPDKPIPKKPNETRMGGGKAPTDHYAAVIKPGTILFEIAGVTETMAMDAFRRASDKLPLKTKVVSSDAFGKK</sequence>
<comment type="function">
    <text evidence="6 8">Binds 23S rRNA and is also seen to make contacts with the A and possibly P site tRNAs.</text>
</comment>
<evidence type="ECO:0000256" key="7">
    <source>
        <dbReference type="RuleBase" id="RU004413"/>
    </source>
</evidence>
<dbReference type="AlphaFoldDB" id="A0A7C1DI14"/>
<comment type="similarity">
    <text evidence="1 6 7">Belongs to the universal ribosomal protein uL16 family.</text>
</comment>
<keyword evidence="6 8" id="KW-0699">rRNA-binding</keyword>
<reference evidence="9" key="1">
    <citation type="journal article" date="2020" name="mSystems">
        <title>Genome- and Community-Level Interaction Insights into Carbon Utilization and Element Cycling Functions of Hydrothermarchaeota in Hydrothermal Sediment.</title>
        <authorList>
            <person name="Zhou Z."/>
            <person name="Liu Y."/>
            <person name="Xu W."/>
            <person name="Pan J."/>
            <person name="Luo Z.H."/>
            <person name="Li M."/>
        </authorList>
    </citation>
    <scope>NUCLEOTIDE SEQUENCE [LARGE SCALE GENOMIC DNA]</scope>
    <source>
        <strain evidence="9">SpSt-1219</strain>
    </source>
</reference>
<dbReference type="Gene3D" id="3.90.1170.10">
    <property type="entry name" value="Ribosomal protein L10e/L16"/>
    <property type="match status" value="1"/>
</dbReference>
<dbReference type="InterPro" id="IPR000114">
    <property type="entry name" value="Ribosomal_uL16_bact-type"/>
</dbReference>
<keyword evidence="6 8" id="KW-0694">RNA-binding</keyword>
<dbReference type="GO" id="GO:0003735">
    <property type="term" value="F:structural constituent of ribosome"/>
    <property type="evidence" value="ECO:0007669"/>
    <property type="project" value="InterPro"/>
</dbReference>
<proteinExistence type="inferred from homology"/>
<evidence type="ECO:0000256" key="2">
    <source>
        <dbReference type="ARBA" id="ARBA00022555"/>
    </source>
</evidence>
<evidence type="ECO:0000256" key="4">
    <source>
        <dbReference type="ARBA" id="ARBA00023274"/>
    </source>
</evidence>
<dbReference type="InterPro" id="IPR036920">
    <property type="entry name" value="Ribosomal_uL16_sf"/>
</dbReference>
<evidence type="ECO:0000313" key="9">
    <source>
        <dbReference type="EMBL" id="HDQ88567.1"/>
    </source>
</evidence>
<accession>A0A7C1DI14</accession>
<evidence type="ECO:0000256" key="6">
    <source>
        <dbReference type="HAMAP-Rule" id="MF_01342"/>
    </source>
</evidence>
<dbReference type="EMBL" id="DSDM01000016">
    <property type="protein sequence ID" value="HDQ88567.1"/>
    <property type="molecule type" value="Genomic_DNA"/>
</dbReference>
<dbReference type="NCBIfam" id="TIGR01164">
    <property type="entry name" value="rplP_bact"/>
    <property type="match status" value="1"/>
</dbReference>
<organism evidence="9">
    <name type="scientific">candidate division WWE3 bacterium</name>
    <dbReference type="NCBI Taxonomy" id="2053526"/>
    <lineage>
        <taxon>Bacteria</taxon>
        <taxon>Katanobacteria</taxon>
    </lineage>
</organism>
<keyword evidence="4 6" id="KW-0687">Ribonucleoprotein</keyword>
<dbReference type="GO" id="GO:0000049">
    <property type="term" value="F:tRNA binding"/>
    <property type="evidence" value="ECO:0007669"/>
    <property type="project" value="UniProtKB-KW"/>
</dbReference>